<dbReference type="GO" id="GO:0006526">
    <property type="term" value="P:L-arginine biosynthetic process"/>
    <property type="evidence" value="ECO:0007669"/>
    <property type="project" value="TreeGrafter"/>
</dbReference>
<dbReference type="GO" id="GO:0009089">
    <property type="term" value="P:lysine biosynthetic process via diaminopimelate"/>
    <property type="evidence" value="ECO:0007669"/>
    <property type="project" value="UniProtKB-UniRule"/>
</dbReference>
<feature type="domain" description="Peptidase M20 dimerisation" evidence="4">
    <location>
        <begin position="180"/>
        <end position="278"/>
    </location>
</feature>
<organism evidence="5 6">
    <name type="scientific">Candidatus Neomicrothrix parvicella RN1</name>
    <dbReference type="NCBI Taxonomy" id="1229780"/>
    <lineage>
        <taxon>Bacteria</taxon>
        <taxon>Bacillati</taxon>
        <taxon>Actinomycetota</taxon>
        <taxon>Acidimicrobiia</taxon>
        <taxon>Acidimicrobiales</taxon>
        <taxon>Microthrixaceae</taxon>
        <taxon>Candidatus Neomicrothrix</taxon>
    </lineage>
</organism>
<reference evidence="5 6" key="1">
    <citation type="journal article" date="2013" name="ISME J.">
        <title>Metabolic model for the filamentous 'Candidatus Microthrix parvicella' based on genomic and metagenomic analyses.</title>
        <authorList>
            <person name="Jon McIlroy S."/>
            <person name="Kristiansen R."/>
            <person name="Albertsen M."/>
            <person name="Michael Karst S."/>
            <person name="Rossetti S."/>
            <person name="Lund Nielsen J."/>
            <person name="Tandoi V."/>
            <person name="James Seviour R."/>
            <person name="Nielsen P.H."/>
        </authorList>
    </citation>
    <scope>NUCLEOTIDE SEQUENCE [LARGE SCALE GENOMIC DNA]</scope>
    <source>
        <strain evidence="5 6">RN1</strain>
    </source>
</reference>
<dbReference type="GO" id="GO:0046872">
    <property type="term" value="F:metal ion binding"/>
    <property type="evidence" value="ECO:0007669"/>
    <property type="project" value="UniProtKB-KW"/>
</dbReference>
<dbReference type="Pfam" id="PF07687">
    <property type="entry name" value="M20_dimer"/>
    <property type="match status" value="1"/>
</dbReference>
<evidence type="ECO:0000256" key="1">
    <source>
        <dbReference type="ARBA" id="ARBA00022723"/>
    </source>
</evidence>
<keyword evidence="1" id="KW-0479">Metal-binding</keyword>
<dbReference type="InterPro" id="IPR002933">
    <property type="entry name" value="Peptidase_M20"/>
</dbReference>
<dbReference type="GO" id="GO:0008777">
    <property type="term" value="F:acetylornithine deacetylase activity"/>
    <property type="evidence" value="ECO:0007669"/>
    <property type="project" value="TreeGrafter"/>
</dbReference>
<dbReference type="Gene3D" id="3.40.630.10">
    <property type="entry name" value="Zn peptidases"/>
    <property type="match status" value="1"/>
</dbReference>
<dbReference type="SUPFAM" id="SSF53187">
    <property type="entry name" value="Zn-dependent exopeptidases"/>
    <property type="match status" value="1"/>
</dbReference>
<evidence type="ECO:0000259" key="4">
    <source>
        <dbReference type="Pfam" id="PF07687"/>
    </source>
</evidence>
<dbReference type="EMBL" id="CANL01000078">
    <property type="protein sequence ID" value="CCM65798.1"/>
    <property type="molecule type" value="Genomic_DNA"/>
</dbReference>
<dbReference type="PANTHER" id="PTHR43808:SF31">
    <property type="entry name" value="N-ACETYL-L-CITRULLINE DEACETYLASE"/>
    <property type="match status" value="1"/>
</dbReference>
<keyword evidence="2 5" id="KW-0378">Hydrolase</keyword>
<proteinExistence type="predicted"/>
<dbReference type="InterPro" id="IPR036264">
    <property type="entry name" value="Bact_exopeptidase_dim_dom"/>
</dbReference>
<dbReference type="Gene3D" id="3.30.70.360">
    <property type="match status" value="1"/>
</dbReference>
<dbReference type="STRING" id="1229780.BN381_80328"/>
<evidence type="ECO:0000256" key="3">
    <source>
        <dbReference type="NCBIfam" id="TIGR01900"/>
    </source>
</evidence>
<dbReference type="NCBIfam" id="TIGR01900">
    <property type="entry name" value="dapE-gram_pos"/>
    <property type="match status" value="1"/>
</dbReference>
<dbReference type="HOGENOM" id="CLU_021802_1_0_11"/>
<dbReference type="eggNOG" id="COG0624">
    <property type="taxonomic scope" value="Bacteria"/>
</dbReference>
<dbReference type="InterPro" id="IPR010174">
    <property type="entry name" value="Succinyl-DAP_deSuclase_DapE"/>
</dbReference>
<comment type="caution">
    <text evidence="5">The sequence shown here is derived from an EMBL/GenBank/DDBJ whole genome shotgun (WGS) entry which is preliminary data.</text>
</comment>
<evidence type="ECO:0000313" key="6">
    <source>
        <dbReference type="Proteomes" id="UP000018291"/>
    </source>
</evidence>
<dbReference type="InterPro" id="IPR050072">
    <property type="entry name" value="Peptidase_M20A"/>
</dbReference>
<dbReference type="InterPro" id="IPR011650">
    <property type="entry name" value="Peptidase_M20_dimer"/>
</dbReference>
<gene>
    <name evidence="5" type="primary">dapE</name>
    <name evidence="5" type="ORF">BN381_80328</name>
</gene>
<keyword evidence="6" id="KW-1185">Reference proteome</keyword>
<dbReference type="AlphaFoldDB" id="R4Z522"/>
<dbReference type="SUPFAM" id="SSF55031">
    <property type="entry name" value="Bacterial exopeptidase dimerisation domain"/>
    <property type="match status" value="1"/>
</dbReference>
<dbReference type="OrthoDB" id="7055905at2"/>
<dbReference type="PANTHER" id="PTHR43808">
    <property type="entry name" value="ACETYLORNITHINE DEACETYLASE"/>
    <property type="match status" value="1"/>
</dbReference>
<dbReference type="Proteomes" id="UP000018291">
    <property type="component" value="Unassembled WGS sequence"/>
</dbReference>
<accession>R4Z522</accession>
<dbReference type="GO" id="GO:0009014">
    <property type="term" value="F:succinyl-diaminopimelate desuccinylase activity"/>
    <property type="evidence" value="ECO:0007669"/>
    <property type="project" value="UniProtKB-UniRule"/>
</dbReference>
<evidence type="ECO:0000313" key="5">
    <source>
        <dbReference type="EMBL" id="CCM65798.1"/>
    </source>
</evidence>
<dbReference type="RefSeq" id="WP_012230864.1">
    <property type="nucleotide sequence ID" value="NZ_HG422565.1"/>
</dbReference>
<protein>
    <recommendedName>
        <fullName evidence="3">Succinyl-diaminopimelate desuccinylase</fullName>
        <ecNumber evidence="3">3.5.1.18</ecNumber>
    </recommendedName>
</protein>
<dbReference type="EC" id="3.5.1.18" evidence="3"/>
<evidence type="ECO:0000256" key="2">
    <source>
        <dbReference type="ARBA" id="ARBA00022801"/>
    </source>
</evidence>
<sequence>MAIWAIKAQATVATDSDPDLLAATSGLISIPSESRHEAQLADLVEKELEKVADGRPHFSVDRVGDNVVARTHLDRPNRLILGGHLDTVPANGNATPRTEGNVLWGLGSADMKGGLAVMLELARRVERPAVDVTWVFYAREEIATVHSGLLELQRERPDLLEGDVALLGEPTDGALEAGCQGSVRIEIEFRGRRAHTARAWMGENAIHRAGALLTRLDDWVARRPTIDGCTYHEALQAVAINGGVAGNVVPDRVVVTVAHRFAPDRSLAQAEAALRQFVAPSMTDLDVLTVVDRARAAPPGLSHPLLSYPIRRHDLEVRAKLGWTDAAFFAERGIPAANFGPGDPVVAHTAAEHLERASIDRVWTVMVDLLRNGVSAP</sequence>
<dbReference type="Pfam" id="PF01546">
    <property type="entry name" value="Peptidase_M20"/>
    <property type="match status" value="1"/>
</dbReference>
<name>R4Z522_9ACTN</name>